<evidence type="ECO:0000256" key="3">
    <source>
        <dbReference type="ARBA" id="ARBA00022989"/>
    </source>
</evidence>
<keyword evidence="5" id="KW-0539">Nucleus</keyword>
<keyword evidence="3" id="KW-1133">Transmembrane helix</keyword>
<dbReference type="GO" id="GO:0005640">
    <property type="term" value="C:nuclear outer membrane"/>
    <property type="evidence" value="ECO:0007669"/>
    <property type="project" value="UniProtKB-SubCell"/>
</dbReference>
<evidence type="ECO:0000256" key="6">
    <source>
        <dbReference type="ARBA" id="ARBA00034303"/>
    </source>
</evidence>
<dbReference type="SUPFAM" id="SSF53474">
    <property type="entry name" value="alpha/beta-Hydrolases"/>
    <property type="match status" value="1"/>
</dbReference>
<evidence type="ECO:0000256" key="2">
    <source>
        <dbReference type="ARBA" id="ARBA00022692"/>
    </source>
</evidence>
<evidence type="ECO:0000256" key="1">
    <source>
        <dbReference type="ARBA" id="ARBA00007387"/>
    </source>
</evidence>
<dbReference type="InterPro" id="IPR029058">
    <property type="entry name" value="AB_hydrolase_fold"/>
</dbReference>
<dbReference type="EMBL" id="JADFTS010000083">
    <property type="protein sequence ID" value="KAF9586833.1"/>
    <property type="molecule type" value="Genomic_DNA"/>
</dbReference>
<gene>
    <name evidence="7" type="ORF">IFM89_039934</name>
</gene>
<dbReference type="Proteomes" id="UP000631114">
    <property type="component" value="Unassembled WGS sequence"/>
</dbReference>
<evidence type="ECO:0000313" key="7">
    <source>
        <dbReference type="EMBL" id="KAF9586833.1"/>
    </source>
</evidence>
<dbReference type="AlphaFoldDB" id="A0A835GVP8"/>
<name>A0A835GVP8_9MAGN</name>
<dbReference type="PANTHER" id="PTHR12265">
    <property type="entry name" value="TRANSMEMBRANE PROTEIN 53"/>
    <property type="match status" value="1"/>
</dbReference>
<keyword evidence="2" id="KW-0812">Transmembrane</keyword>
<dbReference type="PANTHER" id="PTHR12265:SF30">
    <property type="entry name" value="TRANSMEMBRANE PROTEIN 53"/>
    <property type="match status" value="1"/>
</dbReference>
<evidence type="ECO:0000256" key="5">
    <source>
        <dbReference type="ARBA" id="ARBA00023242"/>
    </source>
</evidence>
<evidence type="ECO:0008006" key="9">
    <source>
        <dbReference type="Google" id="ProtNLM"/>
    </source>
</evidence>
<organism evidence="7 8">
    <name type="scientific">Coptis chinensis</name>
    <dbReference type="NCBI Taxonomy" id="261450"/>
    <lineage>
        <taxon>Eukaryota</taxon>
        <taxon>Viridiplantae</taxon>
        <taxon>Streptophyta</taxon>
        <taxon>Embryophyta</taxon>
        <taxon>Tracheophyta</taxon>
        <taxon>Spermatophyta</taxon>
        <taxon>Magnoliopsida</taxon>
        <taxon>Ranunculales</taxon>
        <taxon>Ranunculaceae</taxon>
        <taxon>Coptidoideae</taxon>
        <taxon>Coptis</taxon>
    </lineage>
</organism>
<comment type="caution">
    <text evidence="7">The sequence shown here is derived from an EMBL/GenBank/DDBJ whole genome shotgun (WGS) entry which is preliminary data.</text>
</comment>
<keyword evidence="4" id="KW-0472">Membrane</keyword>
<reference evidence="7 8" key="1">
    <citation type="submission" date="2020-10" db="EMBL/GenBank/DDBJ databases">
        <title>The Coptis chinensis genome and diversification of protoberbering-type alkaloids.</title>
        <authorList>
            <person name="Wang B."/>
            <person name="Shu S."/>
            <person name="Song C."/>
            <person name="Liu Y."/>
        </authorList>
    </citation>
    <scope>NUCLEOTIDE SEQUENCE [LARGE SCALE GENOMIC DNA]</scope>
    <source>
        <strain evidence="7">HL-2020</strain>
        <tissue evidence="7">Leaf</tissue>
    </source>
</reference>
<sequence>MLLKKQVNKSWAFSSSLSTRVRVPLRNSIKDLAPTSNLYLTRNPLLNSLVSPIASHPSLLALHRSAAGFNDSRHFKPSPPPEVMYKWHLPEPNLRKVLDDSDCLLAKSRTVVVLLGWLGAKQKHLKRYADWYTSRGYNVITFTFPMNEILSYQVGGKAEQHIDMLVNHLAEWLDEEHGKSLVFHTFSNTGWLTYGVVLEKFQNQDQSLMGNIRGCIVDSAPVATPDPRVWASGFSAAFLKKQSIATKESVSSNGSGVGVLVHNQTIMESIPTVAESALLVVLEKFFEVVLNLSIILLRIIYALVKRLSDVMDLLSVEQPKCPQLYIYSSADRVIPVESVESFIEKQRRAGHEVRACNFVSTPHVDHYRNDPSRYTSQLTSFLEDCVLTCCKHTS</sequence>
<comment type="similarity">
    <text evidence="1">Belongs to the TMEM53 family.</text>
</comment>
<dbReference type="OrthoDB" id="77878at2759"/>
<dbReference type="InterPro" id="IPR008547">
    <property type="entry name" value="DUF829_TMEM53"/>
</dbReference>
<dbReference type="Gene3D" id="3.40.50.1820">
    <property type="entry name" value="alpha/beta hydrolase"/>
    <property type="match status" value="1"/>
</dbReference>
<evidence type="ECO:0000256" key="4">
    <source>
        <dbReference type="ARBA" id="ARBA00023136"/>
    </source>
</evidence>
<protein>
    <recommendedName>
        <fullName evidence="9">Transmembrane protein 53</fullName>
    </recommendedName>
</protein>
<keyword evidence="8" id="KW-1185">Reference proteome</keyword>
<proteinExistence type="inferred from homology"/>
<dbReference type="Pfam" id="PF05705">
    <property type="entry name" value="DUF829"/>
    <property type="match status" value="1"/>
</dbReference>
<accession>A0A835GVP8</accession>
<comment type="subcellular location">
    <subcellularLocation>
        <location evidence="6">Nucleus outer membrane</location>
        <topology evidence="6">Single-pass membrane protein</topology>
    </subcellularLocation>
</comment>
<evidence type="ECO:0000313" key="8">
    <source>
        <dbReference type="Proteomes" id="UP000631114"/>
    </source>
</evidence>